<evidence type="ECO:0000256" key="7">
    <source>
        <dbReference type="ARBA" id="ARBA00022989"/>
    </source>
</evidence>
<comment type="pathway">
    <text evidence="3">Hormone biosynthesis.</text>
</comment>
<comment type="catalytic activity">
    <reaction evidence="15">
        <text>cholesterol + NADH + O2 + H(+) = 7-dehydrocholesterol + NAD(+) + 2 H2O</text>
        <dbReference type="Rhea" id="RHEA:51644"/>
        <dbReference type="ChEBI" id="CHEBI:15377"/>
        <dbReference type="ChEBI" id="CHEBI:15378"/>
        <dbReference type="ChEBI" id="CHEBI:15379"/>
        <dbReference type="ChEBI" id="CHEBI:16113"/>
        <dbReference type="ChEBI" id="CHEBI:17759"/>
        <dbReference type="ChEBI" id="CHEBI:57540"/>
        <dbReference type="ChEBI" id="CHEBI:57945"/>
        <dbReference type="EC" id="1.14.19.21"/>
    </reaction>
    <physiologicalReaction direction="left-to-right" evidence="15">
        <dbReference type="Rhea" id="RHEA:51645"/>
    </physiologicalReaction>
</comment>
<evidence type="ECO:0000256" key="15">
    <source>
        <dbReference type="ARBA" id="ARBA00047853"/>
    </source>
</evidence>
<name>A0A8S1E9F1_9PELO</name>
<dbReference type="PROSITE" id="PS51296">
    <property type="entry name" value="RIESKE"/>
    <property type="match status" value="1"/>
</dbReference>
<comment type="subcellular location">
    <subcellularLocation>
        <location evidence="2">Membrane</location>
    </subcellularLocation>
</comment>
<feature type="transmembrane region" description="Helical" evidence="17">
    <location>
        <begin position="195"/>
        <end position="219"/>
    </location>
</feature>
<evidence type="ECO:0000256" key="5">
    <source>
        <dbReference type="ARBA" id="ARBA00022714"/>
    </source>
</evidence>
<keyword evidence="6" id="KW-0479">Metal-binding</keyword>
<comment type="similarity">
    <text evidence="13">Belongs to the cholesterol 7-desaturase family.</text>
</comment>
<dbReference type="PANTHER" id="PTHR21266:SF32">
    <property type="entry name" value="CHOLESTEROL 7-DESATURASE NVD"/>
    <property type="match status" value="1"/>
</dbReference>
<dbReference type="GO" id="GO:0170056">
    <property type="term" value="F:cholesterol 7-desaturase [NAD(P)H] activity"/>
    <property type="evidence" value="ECO:0007669"/>
    <property type="project" value="UniProtKB-EC"/>
</dbReference>
<protein>
    <recommendedName>
        <fullName evidence="14">cholesterol 7-desaturase</fullName>
        <ecNumber evidence="14">1.14.19.21</ecNumber>
    </recommendedName>
</protein>
<keyword evidence="5" id="KW-0001">2Fe-2S</keyword>
<evidence type="ECO:0000256" key="10">
    <source>
        <dbReference type="ARBA" id="ARBA00023014"/>
    </source>
</evidence>
<feature type="transmembrane region" description="Helical" evidence="17">
    <location>
        <begin position="249"/>
        <end position="271"/>
    </location>
</feature>
<keyword evidence="10" id="KW-0411">Iron-sulfur</keyword>
<evidence type="ECO:0000256" key="8">
    <source>
        <dbReference type="ARBA" id="ARBA00023002"/>
    </source>
</evidence>
<dbReference type="GO" id="GO:0046872">
    <property type="term" value="F:metal ion binding"/>
    <property type="evidence" value="ECO:0007669"/>
    <property type="project" value="UniProtKB-KW"/>
</dbReference>
<dbReference type="PANTHER" id="PTHR21266">
    <property type="entry name" value="IRON-SULFUR DOMAIN CONTAINING PROTEIN"/>
    <property type="match status" value="1"/>
</dbReference>
<evidence type="ECO:0000256" key="1">
    <source>
        <dbReference type="ARBA" id="ARBA00001962"/>
    </source>
</evidence>
<evidence type="ECO:0000313" key="19">
    <source>
        <dbReference type="EMBL" id="CAB3400456.1"/>
    </source>
</evidence>
<dbReference type="GO" id="GO:0008203">
    <property type="term" value="P:cholesterol metabolic process"/>
    <property type="evidence" value="ECO:0007669"/>
    <property type="project" value="InterPro"/>
</dbReference>
<dbReference type="SUPFAM" id="SSF55961">
    <property type="entry name" value="Bet v1-like"/>
    <property type="match status" value="1"/>
</dbReference>
<feature type="domain" description="Rieske" evidence="18">
    <location>
        <begin position="430"/>
        <end position="536"/>
    </location>
</feature>
<keyword evidence="9" id="KW-0408">Iron</keyword>
<evidence type="ECO:0000256" key="3">
    <source>
        <dbReference type="ARBA" id="ARBA00004972"/>
    </source>
</evidence>
<evidence type="ECO:0000256" key="13">
    <source>
        <dbReference type="ARBA" id="ARBA00025729"/>
    </source>
</evidence>
<dbReference type="Gene3D" id="2.102.10.10">
    <property type="entry name" value="Rieske [2Fe-2S] iron-sulphur domain"/>
    <property type="match status" value="1"/>
</dbReference>
<comment type="catalytic activity">
    <reaction evidence="16">
        <text>cholesterol + NADPH + O2 + H(+) = 7-dehydrocholesterol + NADP(+) + 2 H2O</text>
        <dbReference type="Rhea" id="RHEA:45024"/>
        <dbReference type="ChEBI" id="CHEBI:15377"/>
        <dbReference type="ChEBI" id="CHEBI:15378"/>
        <dbReference type="ChEBI" id="CHEBI:15379"/>
        <dbReference type="ChEBI" id="CHEBI:16113"/>
        <dbReference type="ChEBI" id="CHEBI:17759"/>
        <dbReference type="ChEBI" id="CHEBI:57783"/>
        <dbReference type="ChEBI" id="CHEBI:58349"/>
        <dbReference type="EC" id="1.14.19.21"/>
    </reaction>
    <physiologicalReaction direction="left-to-right" evidence="16">
        <dbReference type="Rhea" id="RHEA:45025"/>
    </physiologicalReaction>
</comment>
<proteinExistence type="inferred from homology"/>
<keyword evidence="20" id="KW-1185">Reference proteome</keyword>
<dbReference type="Gene3D" id="3.90.380.10">
    <property type="entry name" value="Naphthalene 1,2-dioxygenase Alpha Subunit, Chain A, domain 1"/>
    <property type="match status" value="1"/>
</dbReference>
<organism evidence="19 20">
    <name type="scientific">Caenorhabditis bovis</name>
    <dbReference type="NCBI Taxonomy" id="2654633"/>
    <lineage>
        <taxon>Eukaryota</taxon>
        <taxon>Metazoa</taxon>
        <taxon>Ecdysozoa</taxon>
        <taxon>Nematoda</taxon>
        <taxon>Chromadorea</taxon>
        <taxon>Rhabditida</taxon>
        <taxon>Rhabditina</taxon>
        <taxon>Rhabditomorpha</taxon>
        <taxon>Rhabditoidea</taxon>
        <taxon>Rhabditidae</taxon>
        <taxon>Peloderinae</taxon>
        <taxon>Caenorhabditis</taxon>
    </lineage>
</organism>
<comment type="pathway">
    <text evidence="12">Steroid hormone biosynthesis; dafachronic acid biosynthesis.</text>
</comment>
<evidence type="ECO:0000256" key="2">
    <source>
        <dbReference type="ARBA" id="ARBA00004370"/>
    </source>
</evidence>
<dbReference type="EC" id="1.14.19.21" evidence="14"/>
<dbReference type="Pfam" id="PF00355">
    <property type="entry name" value="Rieske"/>
    <property type="match status" value="1"/>
</dbReference>
<evidence type="ECO:0000259" key="18">
    <source>
        <dbReference type="PROSITE" id="PS51296"/>
    </source>
</evidence>
<keyword evidence="8" id="KW-0560">Oxidoreductase</keyword>
<dbReference type="SUPFAM" id="SSF50022">
    <property type="entry name" value="ISP domain"/>
    <property type="match status" value="1"/>
</dbReference>
<gene>
    <name evidence="19" type="ORF">CBOVIS_LOCUS3395</name>
</gene>
<dbReference type="EMBL" id="CADEPM010000002">
    <property type="protein sequence ID" value="CAB3400456.1"/>
    <property type="molecule type" value="Genomic_DNA"/>
</dbReference>
<dbReference type="GO" id="GO:0005737">
    <property type="term" value="C:cytoplasm"/>
    <property type="evidence" value="ECO:0007669"/>
    <property type="project" value="TreeGrafter"/>
</dbReference>
<dbReference type="GO" id="GO:0016020">
    <property type="term" value="C:membrane"/>
    <property type="evidence" value="ECO:0007669"/>
    <property type="project" value="UniProtKB-SubCell"/>
</dbReference>
<sequence>MSKMALGTIVEEQPPNSVTRLPPPSQNEEIAAVPTEMTYGERISKFIIEARCTDNMLFSGAVVVGGFVLVMQTFPIFMNNWVLLTEPRPINKTTENGEQMESTFHYNTGYFQICRMHINNNSGIIYDEIEIPRSESDYKCYLNPMFSQRDISDFSLASLAVILRLGYPALLHVSGALVCCLAFFLGVLGHVRMSAYTLFSTITYICGSIVLCIAVLMVVCVVDDELAPRMKPNAAGEPSKFSYYYGPPFFSSALSFIPVQICACFHAFLYFRRYPSVVEKLKFVPGLEAKLRRAQLDKELGIPPIESFRRGSLASYLPIPNFSQGSRRNSRRSSQASFSNPSLIFMHDVMLLEDLKNAFFENYVLVIISILLIYVLHIILKPLNRVRLLGDVGLYFGQPERKGIYRERQIERLKMLRRLGELPPVFPNGWYCVCESEKLAPEEIKEITILGQFLTLIRSKSGEVFITESYCPHLGANFNIGGKVVRDKCIQCPFHGWIFNAETGKCVDIPYEDGRIPAQAKVATWPCIERNNNIYIWYHSDGIEPEWEIPEIPEVTSGIWKFGGRTEHEVMCHIQEIPENGADIAHLNYLHKSAPEIPKGSDIIKTNLSNPSPIVQHVWNGKWEIKSDEDKHCGVMHLDQYMTIMGFKVPLTKSKLIAEQHGPGIVHMLFDFGFWGKGVVFQTVTPEEPLLQRVRFRMFSNIPWFFVKFFMTVESMQFERDVYVWSNKKYIKSPLLVRNDGPIQKHRRWFNQFYTETSPKLLKDGSLSNQVKSVFDF</sequence>
<keyword evidence="11 17" id="KW-0472">Membrane</keyword>
<keyword evidence="4 17" id="KW-0812">Transmembrane</keyword>
<dbReference type="CDD" id="cd03469">
    <property type="entry name" value="Rieske_RO_Alpha_N"/>
    <property type="match status" value="1"/>
</dbReference>
<evidence type="ECO:0000256" key="9">
    <source>
        <dbReference type="ARBA" id="ARBA00023004"/>
    </source>
</evidence>
<dbReference type="Pfam" id="PF19298">
    <property type="entry name" value="KshA_C"/>
    <property type="match status" value="1"/>
</dbReference>
<dbReference type="AlphaFoldDB" id="A0A8S1E9F1"/>
<dbReference type="Gene3D" id="1.20.140.150">
    <property type="match status" value="1"/>
</dbReference>
<evidence type="ECO:0000256" key="17">
    <source>
        <dbReference type="SAM" id="Phobius"/>
    </source>
</evidence>
<evidence type="ECO:0000256" key="16">
    <source>
        <dbReference type="ARBA" id="ARBA00049548"/>
    </source>
</evidence>
<comment type="caution">
    <text evidence="19">The sequence shown here is derived from an EMBL/GenBank/DDBJ whole genome shotgun (WGS) entry which is preliminary data.</text>
</comment>
<feature type="transmembrane region" description="Helical" evidence="17">
    <location>
        <begin position="169"/>
        <end position="188"/>
    </location>
</feature>
<evidence type="ECO:0000256" key="6">
    <source>
        <dbReference type="ARBA" id="ARBA00022723"/>
    </source>
</evidence>
<evidence type="ECO:0000256" key="14">
    <source>
        <dbReference type="ARBA" id="ARBA00026095"/>
    </source>
</evidence>
<evidence type="ECO:0000313" key="20">
    <source>
        <dbReference type="Proteomes" id="UP000494206"/>
    </source>
</evidence>
<dbReference type="Proteomes" id="UP000494206">
    <property type="component" value="Unassembled WGS sequence"/>
</dbReference>
<reference evidence="19 20" key="1">
    <citation type="submission" date="2020-04" db="EMBL/GenBank/DDBJ databases">
        <authorList>
            <person name="Laetsch R D."/>
            <person name="Stevens L."/>
            <person name="Kumar S."/>
            <person name="Blaxter L. M."/>
        </authorList>
    </citation>
    <scope>NUCLEOTIDE SEQUENCE [LARGE SCALE GENOMIC DNA]</scope>
</reference>
<keyword evidence="7 17" id="KW-1133">Transmembrane helix</keyword>
<evidence type="ECO:0000256" key="4">
    <source>
        <dbReference type="ARBA" id="ARBA00022692"/>
    </source>
</evidence>
<dbReference type="InterPro" id="IPR036922">
    <property type="entry name" value="Rieske_2Fe-2S_sf"/>
</dbReference>
<dbReference type="InterPro" id="IPR017941">
    <property type="entry name" value="Rieske_2Fe-2S"/>
</dbReference>
<dbReference type="OrthoDB" id="426882at2759"/>
<evidence type="ECO:0000256" key="11">
    <source>
        <dbReference type="ARBA" id="ARBA00023136"/>
    </source>
</evidence>
<feature type="transmembrane region" description="Helical" evidence="17">
    <location>
        <begin position="56"/>
        <end position="78"/>
    </location>
</feature>
<feature type="transmembrane region" description="Helical" evidence="17">
    <location>
        <begin position="360"/>
        <end position="380"/>
    </location>
</feature>
<evidence type="ECO:0000256" key="12">
    <source>
        <dbReference type="ARBA" id="ARBA00025712"/>
    </source>
</evidence>
<comment type="cofactor">
    <cofactor evidence="1">
        <name>Fe cation</name>
        <dbReference type="ChEBI" id="CHEBI:24875"/>
    </cofactor>
</comment>
<dbReference type="InterPro" id="IPR050584">
    <property type="entry name" value="Cholesterol_7-desaturase"/>
</dbReference>
<dbReference type="GO" id="GO:0051537">
    <property type="term" value="F:2 iron, 2 sulfur cluster binding"/>
    <property type="evidence" value="ECO:0007669"/>
    <property type="project" value="UniProtKB-KW"/>
</dbReference>
<dbReference type="InterPro" id="IPR045605">
    <property type="entry name" value="KshA-like_C"/>
</dbReference>
<accession>A0A8S1E9F1</accession>